<feature type="transmembrane region" description="Helical" evidence="1">
    <location>
        <begin position="52"/>
        <end position="70"/>
    </location>
</feature>
<reference evidence="3" key="1">
    <citation type="submission" date="2016-11" db="EMBL/GenBank/DDBJ databases">
        <authorList>
            <person name="Varghese N."/>
            <person name="Submissions S."/>
        </authorList>
    </citation>
    <scope>NUCLEOTIDE SEQUENCE [LARGE SCALE GENOMIC DNA]</scope>
    <source>
        <strain evidence="3">YR203</strain>
    </source>
</reference>
<keyword evidence="1" id="KW-0472">Membrane</keyword>
<evidence type="ECO:0000313" key="2">
    <source>
        <dbReference type="EMBL" id="SHG13890.1"/>
    </source>
</evidence>
<dbReference type="EMBL" id="FQVE01000004">
    <property type="protein sequence ID" value="SHG13890.1"/>
    <property type="molecule type" value="Genomic_DNA"/>
</dbReference>
<feature type="transmembrane region" description="Helical" evidence="1">
    <location>
        <begin position="113"/>
        <end position="132"/>
    </location>
</feature>
<dbReference type="AlphaFoldDB" id="A0A1M5HD55"/>
<dbReference type="RefSeq" id="WP_073174801.1">
    <property type="nucleotide sequence ID" value="NZ_FQVE01000004.1"/>
</dbReference>
<dbReference type="Proteomes" id="UP000184108">
    <property type="component" value="Unassembled WGS sequence"/>
</dbReference>
<evidence type="ECO:0000256" key="1">
    <source>
        <dbReference type="SAM" id="Phobius"/>
    </source>
</evidence>
<keyword evidence="1" id="KW-0812">Transmembrane</keyword>
<proteinExistence type="predicted"/>
<gene>
    <name evidence="2" type="ORF">SAMN02787073_3665</name>
</gene>
<feature type="transmembrane region" description="Helical" evidence="1">
    <location>
        <begin position="79"/>
        <end position="101"/>
    </location>
</feature>
<name>A0A1M5HD55_9FLAO</name>
<sequence>MKLKIIKIISAFSFLMICSLGKDDLPIFVYILFSLYQFISDIISLSFSQHDIFWEGITAIPIVGTLYIFLSSRDYKDRYLMLFCFIALLSIVISLMVPNIYYRDIISKLRLSFTIPFLAFMISSISLIVLTFSNKND</sequence>
<organism evidence="2 3">
    <name type="scientific">Chryseobacterium vrystaatense</name>
    <dbReference type="NCBI Taxonomy" id="307480"/>
    <lineage>
        <taxon>Bacteria</taxon>
        <taxon>Pseudomonadati</taxon>
        <taxon>Bacteroidota</taxon>
        <taxon>Flavobacteriia</taxon>
        <taxon>Flavobacteriales</taxon>
        <taxon>Weeksellaceae</taxon>
        <taxon>Chryseobacterium group</taxon>
        <taxon>Chryseobacterium</taxon>
    </lineage>
</organism>
<evidence type="ECO:0000313" key="3">
    <source>
        <dbReference type="Proteomes" id="UP000184108"/>
    </source>
</evidence>
<accession>A0A1M5HD55</accession>
<keyword evidence="1" id="KW-1133">Transmembrane helix</keyword>
<protein>
    <submittedName>
        <fullName evidence="2">Uncharacterized protein</fullName>
    </submittedName>
</protein>